<evidence type="ECO:0000259" key="4">
    <source>
        <dbReference type="Pfam" id="PF00171"/>
    </source>
</evidence>
<dbReference type="Gene3D" id="3.40.309.10">
    <property type="entry name" value="Aldehyde Dehydrogenase, Chain A, domain 2"/>
    <property type="match status" value="1"/>
</dbReference>
<dbReference type="PROSITE" id="PS00687">
    <property type="entry name" value="ALDEHYDE_DEHYDR_GLU"/>
    <property type="match status" value="1"/>
</dbReference>
<evidence type="ECO:0000313" key="5">
    <source>
        <dbReference type="EMBL" id="MBB6122610.1"/>
    </source>
</evidence>
<comment type="similarity">
    <text evidence="3">Belongs to the aldehyde dehydrogenase family.</text>
</comment>
<dbReference type="PANTHER" id="PTHR11699">
    <property type="entry name" value="ALDEHYDE DEHYDROGENASE-RELATED"/>
    <property type="match status" value="1"/>
</dbReference>
<keyword evidence="1 3" id="KW-0560">Oxidoreductase</keyword>
<dbReference type="NCBIfam" id="NF006992">
    <property type="entry name" value="PRK09457.1"/>
    <property type="match status" value="1"/>
</dbReference>
<evidence type="ECO:0000256" key="1">
    <source>
        <dbReference type="ARBA" id="ARBA00023002"/>
    </source>
</evidence>
<feature type="domain" description="Aldehyde dehydrogenase" evidence="4">
    <location>
        <begin position="19"/>
        <end position="447"/>
    </location>
</feature>
<keyword evidence="6" id="KW-1185">Reference proteome</keyword>
<dbReference type="EMBL" id="JACIJP010000001">
    <property type="protein sequence ID" value="MBB6122610.1"/>
    <property type="molecule type" value="Genomic_DNA"/>
</dbReference>
<dbReference type="RefSeq" id="WP_184076894.1">
    <property type="nucleotide sequence ID" value="NZ_JACIJP010000001.1"/>
</dbReference>
<dbReference type="InterPro" id="IPR015590">
    <property type="entry name" value="Aldehyde_DH_dom"/>
</dbReference>
<evidence type="ECO:0000313" key="6">
    <source>
        <dbReference type="Proteomes" id="UP000552700"/>
    </source>
</evidence>
<dbReference type="InterPro" id="IPR016161">
    <property type="entry name" value="Ald_DH/histidinol_DH"/>
</dbReference>
<dbReference type="Gene3D" id="3.40.605.10">
    <property type="entry name" value="Aldehyde Dehydrogenase, Chain A, domain 1"/>
    <property type="match status" value="1"/>
</dbReference>
<comment type="caution">
    <text evidence="5">The sequence shown here is derived from an EMBL/GenBank/DDBJ whole genome shotgun (WGS) entry which is preliminary data.</text>
</comment>
<dbReference type="Pfam" id="PF00171">
    <property type="entry name" value="Aldedh"/>
    <property type="match status" value="1"/>
</dbReference>
<organism evidence="5 6">
    <name type="scientific">Sphingobium subterraneum</name>
    <dbReference type="NCBI Taxonomy" id="627688"/>
    <lineage>
        <taxon>Bacteria</taxon>
        <taxon>Pseudomonadati</taxon>
        <taxon>Pseudomonadota</taxon>
        <taxon>Alphaproteobacteria</taxon>
        <taxon>Sphingomonadales</taxon>
        <taxon>Sphingomonadaceae</taxon>
        <taxon>Sphingobium</taxon>
    </lineage>
</organism>
<dbReference type="InterPro" id="IPR029510">
    <property type="entry name" value="Ald_DH_CS_GLU"/>
</dbReference>
<dbReference type="GO" id="GO:0043824">
    <property type="term" value="F:succinylglutamate-semialdehyde dehydrogenase activity"/>
    <property type="evidence" value="ECO:0007669"/>
    <property type="project" value="UniProtKB-EC"/>
</dbReference>
<dbReference type="InterPro" id="IPR016163">
    <property type="entry name" value="Ald_DH_C"/>
</dbReference>
<accession>A0A841IWG5</accession>
<protein>
    <submittedName>
        <fullName evidence="5">Succinylglutamic semialdehyde dehydrogenase</fullName>
        <ecNumber evidence="5">1.2.1.71</ecNumber>
    </submittedName>
</protein>
<sequence>MSPPLLSHEPATGALLWQGEVGDVDAEVERAASAWGHWAARPITFRMETLRRYANGLLASEEALADLIAREVGKPLWEARAEVELAAMQVERAIAAYSERTGMRRLEGALGGRNALRHKPHGVLAVISPFSNPLSIPNGHIVPALIAGNGVVLKPSEKAPATAAMLVDLMHGAGVPKDLLRMLAGGPNVGQSLATHPGVHGVIFTGSARNGIEINRTLAGQPGTLVALEMGGNNAIVVWDTPDLATAAILVVQSAFACAGQLCTAARRLIVRDSLAAQLLAEILKLVDRLAIDHPHADPAPFMGPVIDTQVADGLTESFLYLMSRGGRPLRHMGRPKDDLPYLSPAIIDVTNVDERPDIELFGPLLQVIQVADFDAAIAEAAATHFGLSAALVGGSPEQFDRFWSSLSAGIINWNRTTHAVSPGAPVGGVGVSGNRRPGGSYSADRMAYPVASSESEQLRASIGIGLMPVDTRPMGD</sequence>
<dbReference type="AlphaFoldDB" id="A0A841IWG5"/>
<gene>
    <name evidence="5" type="ORF">FHS92_000317</name>
</gene>
<dbReference type="EC" id="1.2.1.71" evidence="5"/>
<evidence type="ECO:0000256" key="3">
    <source>
        <dbReference type="RuleBase" id="RU003345"/>
    </source>
</evidence>
<dbReference type="InterPro" id="IPR016162">
    <property type="entry name" value="Ald_DH_N"/>
</dbReference>
<dbReference type="Proteomes" id="UP000552700">
    <property type="component" value="Unassembled WGS sequence"/>
</dbReference>
<dbReference type="SUPFAM" id="SSF53720">
    <property type="entry name" value="ALDH-like"/>
    <property type="match status" value="1"/>
</dbReference>
<reference evidence="5 6" key="1">
    <citation type="submission" date="2020-08" db="EMBL/GenBank/DDBJ databases">
        <title>Genomic Encyclopedia of Type Strains, Phase IV (KMG-IV): sequencing the most valuable type-strain genomes for metagenomic binning, comparative biology and taxonomic classification.</title>
        <authorList>
            <person name="Goeker M."/>
        </authorList>
    </citation>
    <scope>NUCLEOTIDE SEQUENCE [LARGE SCALE GENOMIC DNA]</scope>
    <source>
        <strain evidence="5 6">DSM 102255</strain>
    </source>
</reference>
<feature type="active site" evidence="2">
    <location>
        <position position="229"/>
    </location>
</feature>
<proteinExistence type="inferred from homology"/>
<evidence type="ECO:0000256" key="2">
    <source>
        <dbReference type="PROSITE-ProRule" id="PRU10007"/>
    </source>
</evidence>
<name>A0A841IWG5_9SPHN</name>